<keyword evidence="2" id="KW-1185">Reference proteome</keyword>
<evidence type="ECO:0000313" key="1">
    <source>
        <dbReference type="EMBL" id="KAJ8893121.1"/>
    </source>
</evidence>
<accession>A0ABQ9I9W4</accession>
<dbReference type="SUPFAM" id="SSF53098">
    <property type="entry name" value="Ribonuclease H-like"/>
    <property type="match status" value="1"/>
</dbReference>
<proteinExistence type="predicted"/>
<dbReference type="EMBL" id="JARBHB010000002">
    <property type="protein sequence ID" value="KAJ8893121.1"/>
    <property type="molecule type" value="Genomic_DNA"/>
</dbReference>
<comment type="caution">
    <text evidence="1">The sequence shown here is derived from an EMBL/GenBank/DDBJ whole genome shotgun (WGS) entry which is preliminary data.</text>
</comment>
<evidence type="ECO:0008006" key="3">
    <source>
        <dbReference type="Google" id="ProtNLM"/>
    </source>
</evidence>
<gene>
    <name evidence="1" type="ORF">PR048_005704</name>
</gene>
<dbReference type="Proteomes" id="UP001159363">
    <property type="component" value="Chromosome 2"/>
</dbReference>
<sequence>MLQSLIEQKNAVASCIADLKMPHSLNSFNWTTINNLFSVLKLFKEVTTIVSDYSASASQIIPLVNSLRKAVQLDISVGMTSVKKDILRELKKQFPSKAPGESSSTSLLPIEMNDTYALVTCLDPRFKDKAFSAPERANNTNDILRNHVMSVMPKYEKRLGSTSPVLNKSAPS</sequence>
<dbReference type="InterPro" id="IPR012337">
    <property type="entry name" value="RNaseH-like_sf"/>
</dbReference>
<reference evidence="1 2" key="1">
    <citation type="submission" date="2023-02" db="EMBL/GenBank/DDBJ databases">
        <title>LHISI_Scaffold_Assembly.</title>
        <authorList>
            <person name="Stuart O.P."/>
            <person name="Cleave R."/>
            <person name="Magrath M.J.L."/>
            <person name="Mikheyev A.S."/>
        </authorList>
    </citation>
    <scope>NUCLEOTIDE SEQUENCE [LARGE SCALE GENOMIC DNA]</scope>
    <source>
        <strain evidence="1">Daus_M_001</strain>
        <tissue evidence="1">Leg muscle</tissue>
    </source>
</reference>
<evidence type="ECO:0000313" key="2">
    <source>
        <dbReference type="Proteomes" id="UP001159363"/>
    </source>
</evidence>
<organism evidence="1 2">
    <name type="scientific">Dryococelus australis</name>
    <dbReference type="NCBI Taxonomy" id="614101"/>
    <lineage>
        <taxon>Eukaryota</taxon>
        <taxon>Metazoa</taxon>
        <taxon>Ecdysozoa</taxon>
        <taxon>Arthropoda</taxon>
        <taxon>Hexapoda</taxon>
        <taxon>Insecta</taxon>
        <taxon>Pterygota</taxon>
        <taxon>Neoptera</taxon>
        <taxon>Polyneoptera</taxon>
        <taxon>Phasmatodea</taxon>
        <taxon>Verophasmatodea</taxon>
        <taxon>Anareolatae</taxon>
        <taxon>Phasmatidae</taxon>
        <taxon>Eurycanthinae</taxon>
        <taxon>Dryococelus</taxon>
    </lineage>
</organism>
<name>A0ABQ9I9W4_9NEOP</name>
<protein>
    <recommendedName>
        <fullName evidence="3">Zinc finger BED domain-containing protein 1</fullName>
    </recommendedName>
</protein>